<evidence type="ECO:0000256" key="1">
    <source>
        <dbReference type="SAM" id="MobiDB-lite"/>
    </source>
</evidence>
<name>A0ABS8UVE1_DATST</name>
<proteinExistence type="predicted"/>
<feature type="compositionally biased region" description="Basic residues" evidence="1">
    <location>
        <begin position="93"/>
        <end position="102"/>
    </location>
</feature>
<comment type="caution">
    <text evidence="2">The sequence shown here is derived from an EMBL/GenBank/DDBJ whole genome shotgun (WGS) entry which is preliminary data.</text>
</comment>
<sequence>LKVRGRRLRGEIGEATVSVCDWAGQENREEFRGGSQAQVDGGVDDDRKSEDETGAWRWRTRGRMTSDDSGLGHLSPGGWRAEAGEDRQSRRDERKRRVTSDE</sequence>
<dbReference type="Proteomes" id="UP000823775">
    <property type="component" value="Unassembled WGS sequence"/>
</dbReference>
<gene>
    <name evidence="2" type="ORF">HAX54_022870</name>
</gene>
<dbReference type="EMBL" id="JACEIK010002765">
    <property type="protein sequence ID" value="MCD9638732.1"/>
    <property type="molecule type" value="Genomic_DNA"/>
</dbReference>
<protein>
    <submittedName>
        <fullName evidence="2">Uncharacterized protein</fullName>
    </submittedName>
</protein>
<evidence type="ECO:0000313" key="2">
    <source>
        <dbReference type="EMBL" id="MCD9638732.1"/>
    </source>
</evidence>
<feature type="non-terminal residue" evidence="2">
    <location>
        <position position="1"/>
    </location>
</feature>
<organism evidence="2 3">
    <name type="scientific">Datura stramonium</name>
    <name type="common">Jimsonweed</name>
    <name type="synonym">Common thornapple</name>
    <dbReference type="NCBI Taxonomy" id="4076"/>
    <lineage>
        <taxon>Eukaryota</taxon>
        <taxon>Viridiplantae</taxon>
        <taxon>Streptophyta</taxon>
        <taxon>Embryophyta</taxon>
        <taxon>Tracheophyta</taxon>
        <taxon>Spermatophyta</taxon>
        <taxon>Magnoliopsida</taxon>
        <taxon>eudicotyledons</taxon>
        <taxon>Gunneridae</taxon>
        <taxon>Pentapetalae</taxon>
        <taxon>asterids</taxon>
        <taxon>lamiids</taxon>
        <taxon>Solanales</taxon>
        <taxon>Solanaceae</taxon>
        <taxon>Solanoideae</taxon>
        <taxon>Datureae</taxon>
        <taxon>Datura</taxon>
    </lineage>
</organism>
<feature type="compositionally biased region" description="Basic and acidic residues" evidence="1">
    <location>
        <begin position="82"/>
        <end position="92"/>
    </location>
</feature>
<feature type="region of interest" description="Disordered" evidence="1">
    <location>
        <begin position="24"/>
        <end position="102"/>
    </location>
</feature>
<keyword evidence="3" id="KW-1185">Reference proteome</keyword>
<evidence type="ECO:0000313" key="3">
    <source>
        <dbReference type="Proteomes" id="UP000823775"/>
    </source>
</evidence>
<reference evidence="2 3" key="1">
    <citation type="journal article" date="2021" name="BMC Genomics">
        <title>Datura genome reveals duplications of psychoactive alkaloid biosynthetic genes and high mutation rate following tissue culture.</title>
        <authorList>
            <person name="Rajewski A."/>
            <person name="Carter-House D."/>
            <person name="Stajich J."/>
            <person name="Litt A."/>
        </authorList>
    </citation>
    <scope>NUCLEOTIDE SEQUENCE [LARGE SCALE GENOMIC DNA]</scope>
    <source>
        <strain evidence="2">AR-01</strain>
    </source>
</reference>
<accession>A0ABS8UVE1</accession>